<proteinExistence type="predicted"/>
<organism evidence="1 2">
    <name type="scientific">Chitinophaga lutea</name>
    <dbReference type="NCBI Taxonomy" id="2488634"/>
    <lineage>
        <taxon>Bacteria</taxon>
        <taxon>Pseudomonadati</taxon>
        <taxon>Bacteroidota</taxon>
        <taxon>Chitinophagia</taxon>
        <taxon>Chitinophagales</taxon>
        <taxon>Chitinophagaceae</taxon>
        <taxon>Chitinophaga</taxon>
    </lineage>
</organism>
<accession>A0A3N4PKG5</accession>
<gene>
    <name evidence="1" type="ORF">EGT74_14695</name>
</gene>
<dbReference type="Proteomes" id="UP000278351">
    <property type="component" value="Unassembled WGS sequence"/>
</dbReference>
<comment type="caution">
    <text evidence="1">The sequence shown here is derived from an EMBL/GenBank/DDBJ whole genome shotgun (WGS) entry which is preliminary data.</text>
</comment>
<reference evidence="1 2" key="1">
    <citation type="submission" date="2018-11" db="EMBL/GenBank/DDBJ databases">
        <title>Chitinophaga lutea sp.nov., isolate from arsenic contaminated soil.</title>
        <authorList>
            <person name="Zong Y."/>
        </authorList>
    </citation>
    <scope>NUCLEOTIDE SEQUENCE [LARGE SCALE GENOMIC DNA]</scope>
    <source>
        <strain evidence="1 2">ZY74</strain>
    </source>
</reference>
<dbReference type="OrthoDB" id="681079at2"/>
<dbReference type="EMBL" id="RPDH01000002">
    <property type="protein sequence ID" value="RPE08305.1"/>
    <property type="molecule type" value="Genomic_DNA"/>
</dbReference>
<keyword evidence="2" id="KW-1185">Reference proteome</keyword>
<evidence type="ECO:0008006" key="3">
    <source>
        <dbReference type="Google" id="ProtNLM"/>
    </source>
</evidence>
<evidence type="ECO:0000313" key="1">
    <source>
        <dbReference type="EMBL" id="RPE08305.1"/>
    </source>
</evidence>
<protein>
    <recommendedName>
        <fullName evidence="3">RHS repeat protein</fullName>
    </recommendedName>
</protein>
<evidence type="ECO:0000313" key="2">
    <source>
        <dbReference type="Proteomes" id="UP000278351"/>
    </source>
</evidence>
<dbReference type="Gene3D" id="2.180.10.10">
    <property type="entry name" value="RHS repeat-associated core"/>
    <property type="match status" value="1"/>
</dbReference>
<sequence length="144" mass="16007">MVSDANKGISQITYNHLNLPEQITITGKGTIRYVYDAAGVKHRKTVTDNTSGQSQTTTTAYNGGLVYERNSLRLISHEEGRIRLSYPSNQPVTYTYDYFIKDHLGNVRMVLTEGSEQQMYLATMETERSATENACSATSNRAGA</sequence>
<dbReference type="AlphaFoldDB" id="A0A3N4PKG5"/>
<name>A0A3N4PKG5_9BACT</name>
<dbReference type="RefSeq" id="WP_123847306.1">
    <property type="nucleotide sequence ID" value="NZ_RPDH01000002.1"/>
</dbReference>